<comment type="caution">
    <text evidence="1">The sequence shown here is derived from an EMBL/GenBank/DDBJ whole genome shotgun (WGS) entry which is preliminary data.</text>
</comment>
<sequence length="258" mass="29834">MSSESSEDSKEDRRVRRAQAEQFYREILVELLDAKLPFLVGGGYAVNAHTGARIPTKDLDIFTTRAELQRLLDRLNRGGRRVSIVDDQWLGKIDYGEHFVDVIFGSSNGIVPVQEGWFHHAREAQVLGLSVLVINPTELIWSKAFIQKRFRHDGSDIANIILKQSSQIDWQRLMAYFDAHWEVLLSHLLIFRWVYPSERDAIPSWLLDELLERLNRQRELPPTAARMCRGRLLSRSDYQNAVEVWGFLDAKGKCDDDQ</sequence>
<gene>
    <name evidence="1" type="ORF">GPL21_40575</name>
</gene>
<dbReference type="InterPro" id="IPR043519">
    <property type="entry name" value="NT_sf"/>
</dbReference>
<dbReference type="AlphaFoldDB" id="A0A844SXY8"/>
<evidence type="ECO:0008006" key="3">
    <source>
        <dbReference type="Google" id="ProtNLM"/>
    </source>
</evidence>
<keyword evidence="2" id="KW-1185">Reference proteome</keyword>
<dbReference type="EMBL" id="WQNF01000070">
    <property type="protein sequence ID" value="MVT71307.1"/>
    <property type="molecule type" value="Genomic_DNA"/>
</dbReference>
<dbReference type="Proteomes" id="UP000436468">
    <property type="component" value="Unassembled WGS sequence"/>
</dbReference>
<protein>
    <recommendedName>
        <fullName evidence="3">Nucleotidyltransferase</fullName>
    </recommendedName>
</protein>
<evidence type="ECO:0000313" key="2">
    <source>
        <dbReference type="Proteomes" id="UP000436468"/>
    </source>
</evidence>
<dbReference type="SUPFAM" id="SSF81301">
    <property type="entry name" value="Nucleotidyltransferase"/>
    <property type="match status" value="1"/>
</dbReference>
<accession>A0A844SXY8</accession>
<name>A0A844SXY8_9BRAD</name>
<reference evidence="1 2" key="1">
    <citation type="submission" date="2019-12" db="EMBL/GenBank/DDBJ databases">
        <title>Draft genome sequences Bradyrhizobium cajani AMBPC1010, Bradyrhizobium pachyrhizi AMBPC1040 and Bradyrhizobium yuanmingense ALSPC3051, three plant growth promoting strains isolated from nodules of Cajanus cajan L. in Dominican Republic.</title>
        <authorList>
            <person name="Flores-Felix J.D."/>
            <person name="Araujo J."/>
            <person name="Diaz-Alcantara C."/>
            <person name="Gonzalez-Andres F."/>
            <person name="Velazquez E."/>
        </authorList>
    </citation>
    <scope>NUCLEOTIDE SEQUENCE [LARGE SCALE GENOMIC DNA]</scope>
    <source>
        <strain evidence="1 2">1040</strain>
    </source>
</reference>
<organism evidence="1 2">
    <name type="scientific">Bradyrhizobium pachyrhizi</name>
    <dbReference type="NCBI Taxonomy" id="280333"/>
    <lineage>
        <taxon>Bacteria</taxon>
        <taxon>Pseudomonadati</taxon>
        <taxon>Pseudomonadota</taxon>
        <taxon>Alphaproteobacteria</taxon>
        <taxon>Hyphomicrobiales</taxon>
        <taxon>Nitrobacteraceae</taxon>
        <taxon>Bradyrhizobium</taxon>
    </lineage>
</organism>
<dbReference type="Gene3D" id="3.30.460.40">
    <property type="match status" value="1"/>
</dbReference>
<proteinExistence type="predicted"/>
<evidence type="ECO:0000313" key="1">
    <source>
        <dbReference type="EMBL" id="MVT71307.1"/>
    </source>
</evidence>